<dbReference type="Proteomes" id="UP001519332">
    <property type="component" value="Unassembled WGS sequence"/>
</dbReference>
<evidence type="ECO:0000313" key="3">
    <source>
        <dbReference type="Proteomes" id="UP001519332"/>
    </source>
</evidence>
<proteinExistence type="predicted"/>
<keyword evidence="1" id="KW-0472">Membrane</keyword>
<feature type="transmembrane region" description="Helical" evidence="1">
    <location>
        <begin position="49"/>
        <end position="69"/>
    </location>
</feature>
<gene>
    <name evidence="2" type="ORF">JOF56_001030</name>
</gene>
<keyword evidence="3" id="KW-1185">Reference proteome</keyword>
<feature type="transmembrane region" description="Helical" evidence="1">
    <location>
        <begin position="12"/>
        <end position="37"/>
    </location>
</feature>
<organism evidence="2 3">
    <name type="scientific">Kibdelosporangium banguiense</name>
    <dbReference type="NCBI Taxonomy" id="1365924"/>
    <lineage>
        <taxon>Bacteria</taxon>
        <taxon>Bacillati</taxon>
        <taxon>Actinomycetota</taxon>
        <taxon>Actinomycetes</taxon>
        <taxon>Pseudonocardiales</taxon>
        <taxon>Pseudonocardiaceae</taxon>
        <taxon>Kibdelosporangium</taxon>
    </lineage>
</organism>
<evidence type="ECO:0000256" key="1">
    <source>
        <dbReference type="SAM" id="Phobius"/>
    </source>
</evidence>
<protein>
    <recommendedName>
        <fullName evidence="4">PH domain-containing protein</fullName>
    </recommendedName>
</protein>
<evidence type="ECO:0008006" key="4">
    <source>
        <dbReference type="Google" id="ProtNLM"/>
    </source>
</evidence>
<dbReference type="EMBL" id="JAGINW010000001">
    <property type="protein sequence ID" value="MBP2320645.1"/>
    <property type="molecule type" value="Genomic_DNA"/>
</dbReference>
<sequence length="170" mass="18455">MLTLKWRRVAPRWGAMAVTGGLAVLAAVFALGVVTGVVKALAGGAEFEFGQLLAVLLILAGTAALVQLFRMDLYVSKEGVRQRGFLRTKTWSWSAIQEFRLKPKAAMKVLGGYSIWIRLADGTEAETSVHYSESLPTTRGVFLTDLQTQDILTQLQGALTRSRTAASKPT</sequence>
<reference evidence="2 3" key="1">
    <citation type="submission" date="2021-03" db="EMBL/GenBank/DDBJ databases">
        <title>Sequencing the genomes of 1000 actinobacteria strains.</title>
        <authorList>
            <person name="Klenk H.-P."/>
        </authorList>
    </citation>
    <scope>NUCLEOTIDE SEQUENCE [LARGE SCALE GENOMIC DNA]</scope>
    <source>
        <strain evidence="2 3">DSM 46670</strain>
    </source>
</reference>
<evidence type="ECO:0000313" key="2">
    <source>
        <dbReference type="EMBL" id="MBP2320645.1"/>
    </source>
</evidence>
<comment type="caution">
    <text evidence="2">The sequence shown here is derived from an EMBL/GenBank/DDBJ whole genome shotgun (WGS) entry which is preliminary data.</text>
</comment>
<dbReference type="RefSeq" id="WP_209635044.1">
    <property type="nucleotide sequence ID" value="NZ_JAGINW010000001.1"/>
</dbReference>
<keyword evidence="1" id="KW-1133">Transmembrane helix</keyword>
<keyword evidence="1" id="KW-0812">Transmembrane</keyword>
<accession>A0ABS4T975</accession>
<name>A0ABS4T975_9PSEU</name>